<name>A0A1W6LN41_9BACT</name>
<dbReference type="PANTHER" id="PTHR30160">
    <property type="entry name" value="TETRAACYLDISACCHARIDE 4'-KINASE-RELATED"/>
    <property type="match status" value="1"/>
</dbReference>
<dbReference type="Proteomes" id="UP000193334">
    <property type="component" value="Chromosome"/>
</dbReference>
<dbReference type="KEGG" id="pbp:STSP1_01596"/>
<dbReference type="PANTHER" id="PTHR30160:SF1">
    <property type="entry name" value="LIPOPOLYSACCHARIDE 1,2-N-ACETYLGLUCOSAMINETRANSFERASE-RELATED"/>
    <property type="match status" value="1"/>
</dbReference>
<gene>
    <name evidence="3" type="ORF">STSP1_01596</name>
</gene>
<dbReference type="GO" id="GO:0005829">
    <property type="term" value="C:cytosol"/>
    <property type="evidence" value="ECO:0007669"/>
    <property type="project" value="TreeGrafter"/>
</dbReference>
<dbReference type="STRING" id="1941349.STSP1_01596"/>
<evidence type="ECO:0000256" key="2">
    <source>
        <dbReference type="ARBA" id="ARBA00022679"/>
    </source>
</evidence>
<keyword evidence="2 3" id="KW-0808">Transferase</keyword>
<keyword evidence="4" id="KW-1185">Reference proteome</keyword>
<dbReference type="SUPFAM" id="SSF53756">
    <property type="entry name" value="UDP-Glycosyltransferase/glycogen phosphorylase"/>
    <property type="match status" value="1"/>
</dbReference>
<dbReference type="EMBL" id="CP021023">
    <property type="protein sequence ID" value="ARN57198.1"/>
    <property type="molecule type" value="Genomic_DNA"/>
</dbReference>
<evidence type="ECO:0000256" key="1">
    <source>
        <dbReference type="ARBA" id="ARBA00022676"/>
    </source>
</evidence>
<dbReference type="CDD" id="cd03789">
    <property type="entry name" value="GT9_LPS_heptosyltransferase"/>
    <property type="match status" value="1"/>
</dbReference>
<dbReference type="Gene3D" id="3.40.50.2000">
    <property type="entry name" value="Glycogen Phosphorylase B"/>
    <property type="match status" value="1"/>
</dbReference>
<dbReference type="GO" id="GO:0009244">
    <property type="term" value="P:lipopolysaccharide core region biosynthetic process"/>
    <property type="evidence" value="ECO:0007669"/>
    <property type="project" value="TreeGrafter"/>
</dbReference>
<evidence type="ECO:0000313" key="4">
    <source>
        <dbReference type="Proteomes" id="UP000193334"/>
    </source>
</evidence>
<dbReference type="Pfam" id="PF01075">
    <property type="entry name" value="Glyco_transf_9"/>
    <property type="match status" value="1"/>
</dbReference>
<dbReference type="GO" id="GO:0008713">
    <property type="term" value="F:ADP-heptose-lipopolysaccharide heptosyltransferase activity"/>
    <property type="evidence" value="ECO:0007669"/>
    <property type="project" value="TreeGrafter"/>
</dbReference>
<keyword evidence="1" id="KW-0328">Glycosyltransferase</keyword>
<organism evidence="3 4">
    <name type="scientific">Sedimentisphaera salicampi</name>
    <dbReference type="NCBI Taxonomy" id="1941349"/>
    <lineage>
        <taxon>Bacteria</taxon>
        <taxon>Pseudomonadati</taxon>
        <taxon>Planctomycetota</taxon>
        <taxon>Phycisphaerae</taxon>
        <taxon>Sedimentisphaerales</taxon>
        <taxon>Sedimentisphaeraceae</taxon>
        <taxon>Sedimentisphaera</taxon>
    </lineage>
</organism>
<proteinExistence type="predicted"/>
<reference evidence="4" key="1">
    <citation type="submission" date="2017-04" db="EMBL/GenBank/DDBJ databases">
        <title>Comparative genomics and description of representatives of a novel lineage of planctomycetes thriving in anoxic sediments.</title>
        <authorList>
            <person name="Spring S."/>
            <person name="Bunk B."/>
            <person name="Sproer C."/>
        </authorList>
    </citation>
    <scope>NUCLEOTIDE SEQUENCE [LARGE SCALE GENOMIC DNA]</scope>
    <source>
        <strain evidence="4">ST-PulAB-D4</strain>
    </source>
</reference>
<dbReference type="InterPro" id="IPR051199">
    <property type="entry name" value="LPS_LOS_Heptosyltrfase"/>
</dbReference>
<protein>
    <submittedName>
        <fullName evidence="3">Putative lipopolysaccharide heptosyltransferase III</fullName>
    </submittedName>
</protein>
<dbReference type="AlphaFoldDB" id="A0A1W6LN41"/>
<accession>A0A1W6LN41</accession>
<dbReference type="RefSeq" id="WP_085755863.1">
    <property type="nucleotide sequence ID" value="NZ_CP021023.1"/>
</dbReference>
<sequence length="355" mass="39975">MAKFKVYDIFRALHIDKQAKALQDGLLEALCSFKSKIYYSKLHQIPLSNTSRPSRVLIAANISGIGNCIAATPLAQAVRIAMPNAEITFMASKGDLFDNWHIPDRIIKDKIPPAELSFDYTLIPYWGDKIHPSWLYEPRCGRVLAYKNAFNKWFLKPEREYDLDIARRLGYKGGLLPEYVGIKPTELVPQDEKIITLLPCSNQDERWAGKKWTKFPELINLITEQLPELTICIAGLKSDEIEGSFNQANVLDLRGRLTLAETAFLLKKSIIAAGNDSGPAHISDAAGTHTIWLFGMSCIVKNHPMNKYRILKSAEKCVPCQYTGAYENCPEPICINSISAEKVLEEIKRFLNSSQ</sequence>
<evidence type="ECO:0000313" key="3">
    <source>
        <dbReference type="EMBL" id="ARN57198.1"/>
    </source>
</evidence>
<dbReference type="InterPro" id="IPR002201">
    <property type="entry name" value="Glyco_trans_9"/>
</dbReference>